<protein>
    <submittedName>
        <fullName evidence="2">Uncharacterized protein</fullName>
    </submittedName>
</protein>
<feature type="non-terminal residue" evidence="2">
    <location>
        <position position="1"/>
    </location>
</feature>
<name>A0A6J4KHP8_9CHLR</name>
<accession>A0A6J4KHP8</accession>
<feature type="compositionally biased region" description="Low complexity" evidence="1">
    <location>
        <begin position="220"/>
        <end position="230"/>
    </location>
</feature>
<feature type="region of interest" description="Disordered" evidence="1">
    <location>
        <begin position="148"/>
        <end position="230"/>
    </location>
</feature>
<feature type="non-terminal residue" evidence="2">
    <location>
        <position position="230"/>
    </location>
</feature>
<feature type="compositionally biased region" description="Basic and acidic residues" evidence="1">
    <location>
        <begin position="1"/>
        <end position="12"/>
    </location>
</feature>
<feature type="compositionally biased region" description="Basic residues" evidence="1">
    <location>
        <begin position="184"/>
        <end position="193"/>
    </location>
</feature>
<reference evidence="2" key="1">
    <citation type="submission" date="2020-02" db="EMBL/GenBank/DDBJ databases">
        <authorList>
            <person name="Meier V. D."/>
        </authorList>
    </citation>
    <scope>NUCLEOTIDE SEQUENCE</scope>
    <source>
        <strain evidence="2">AVDCRST_MAG77</strain>
    </source>
</reference>
<proteinExistence type="predicted"/>
<evidence type="ECO:0000313" key="2">
    <source>
        <dbReference type="EMBL" id="CAA9305135.1"/>
    </source>
</evidence>
<gene>
    <name evidence="2" type="ORF">AVDCRST_MAG77-6019</name>
</gene>
<organism evidence="2">
    <name type="scientific">uncultured Chloroflexota bacterium</name>
    <dbReference type="NCBI Taxonomy" id="166587"/>
    <lineage>
        <taxon>Bacteria</taxon>
        <taxon>Bacillati</taxon>
        <taxon>Chloroflexota</taxon>
        <taxon>environmental samples</taxon>
    </lineage>
</organism>
<dbReference type="EMBL" id="CADCTC010000313">
    <property type="protein sequence ID" value="CAA9305135.1"/>
    <property type="molecule type" value="Genomic_DNA"/>
</dbReference>
<feature type="compositionally biased region" description="Low complexity" evidence="1">
    <location>
        <begin position="67"/>
        <end position="77"/>
    </location>
</feature>
<feature type="region of interest" description="Disordered" evidence="1">
    <location>
        <begin position="67"/>
        <end position="113"/>
    </location>
</feature>
<sequence length="230" mass="23568">GRARRGAGDRLRLRAARGPGAGVRPLRRPGPRVPGPRRAAGVGVPRCRGRCVRVAAGTPAVRGRVAAGRRLLPGAPRGDAKKRARNRRDAGRARGGRAGQGGSTSAPGVARGERRGDAGLAHWLLARHPGGRRVPDDRGDVLRKHVAGGLPVPAKRSGDGGGGGQNAVPARAGGPGVLGPQDRHRGRRRHPGAVRRAAPAGPRGRRRYPRRLDAAGGGPAAASRSVGATL</sequence>
<feature type="region of interest" description="Disordered" evidence="1">
    <location>
        <begin position="1"/>
        <end position="43"/>
    </location>
</feature>
<dbReference type="AlphaFoldDB" id="A0A6J4KHP8"/>
<evidence type="ECO:0000256" key="1">
    <source>
        <dbReference type="SAM" id="MobiDB-lite"/>
    </source>
</evidence>